<dbReference type="EMBL" id="ATBP01000676">
    <property type="protein sequence ID" value="ETR69315.1"/>
    <property type="molecule type" value="Genomic_DNA"/>
</dbReference>
<keyword evidence="1" id="KW-0472">Membrane</keyword>
<feature type="transmembrane region" description="Helical" evidence="1">
    <location>
        <begin position="154"/>
        <end position="175"/>
    </location>
</feature>
<dbReference type="Pfam" id="PF14312">
    <property type="entry name" value="FG-GAP_2"/>
    <property type="match status" value="1"/>
</dbReference>
<comment type="caution">
    <text evidence="2">The sequence shown here is derived from an EMBL/GenBank/DDBJ whole genome shotgun (WGS) entry which is preliminary data.</text>
</comment>
<name>A0A1V1P3J9_9BACT</name>
<reference evidence="3" key="1">
    <citation type="submission" date="2012-11" db="EMBL/GenBank/DDBJ databases">
        <authorList>
            <person name="Lucero-Rivera Y.E."/>
            <person name="Tovar-Ramirez D."/>
        </authorList>
    </citation>
    <scope>NUCLEOTIDE SEQUENCE [LARGE SCALE GENOMIC DNA]</scope>
    <source>
        <strain evidence="3">Araruama</strain>
    </source>
</reference>
<accession>A0A1V1P3J9</accession>
<dbReference type="AlphaFoldDB" id="A0A1V1P3J9"/>
<keyword evidence="1" id="KW-0812">Transmembrane</keyword>
<evidence type="ECO:0008006" key="4">
    <source>
        <dbReference type="Google" id="ProtNLM"/>
    </source>
</evidence>
<keyword evidence="1" id="KW-1133">Transmembrane helix</keyword>
<proteinExistence type="predicted"/>
<dbReference type="InterPro" id="IPR013517">
    <property type="entry name" value="FG-GAP"/>
</dbReference>
<protein>
    <recommendedName>
        <fullName evidence="4">Calx-beta domain-containing protein</fullName>
    </recommendedName>
</protein>
<gene>
    <name evidence="2" type="ORF">OMM_09713</name>
</gene>
<evidence type="ECO:0000313" key="2">
    <source>
        <dbReference type="EMBL" id="ETR69315.1"/>
    </source>
</evidence>
<evidence type="ECO:0000256" key="1">
    <source>
        <dbReference type="SAM" id="Phobius"/>
    </source>
</evidence>
<organism evidence="2 3">
    <name type="scientific">Candidatus Magnetoglobus multicellularis str. Araruama</name>
    <dbReference type="NCBI Taxonomy" id="890399"/>
    <lineage>
        <taxon>Bacteria</taxon>
        <taxon>Pseudomonadati</taxon>
        <taxon>Thermodesulfobacteriota</taxon>
        <taxon>Desulfobacteria</taxon>
        <taxon>Desulfobacterales</taxon>
        <taxon>Desulfobacteraceae</taxon>
        <taxon>Candidatus Magnetoglobus</taxon>
    </lineage>
</organism>
<evidence type="ECO:0000313" key="3">
    <source>
        <dbReference type="Proteomes" id="UP000189670"/>
    </source>
</evidence>
<sequence length="204" mass="21729">MALQWHCQTNYAIVGALLDDDTGSNSGSAYIYELNTQPTLVEIENQSFTSSTAQSINLTIVDTDGSDITITAHSSNQHIVSDSDIDIAGMGSNTVVSATTVGASTYLNMSITPARIEAGDATITLVVTNAAGLTSLATFNVTASAEEEKLLPQMAIMAIILAMPWPCLAIMRLWVPDMMMTKAPIAVPFIFISAVHRVGARFQK</sequence>
<dbReference type="Proteomes" id="UP000189670">
    <property type="component" value="Unassembled WGS sequence"/>
</dbReference>